<reference evidence="5 6" key="1">
    <citation type="submission" date="2015-03" db="EMBL/GenBank/DDBJ databases">
        <title>Genomics and transcriptomics of the oil-accumulating basidiomycete yeast T. oleaginosus allow insights into substrate utilization and the diverse evolutionary trajectories of mating systems in fungi.</title>
        <authorList>
            <consortium name="DOE Joint Genome Institute"/>
            <person name="Kourist R."/>
            <person name="Kracht O."/>
            <person name="Bracharz F."/>
            <person name="Lipzen A."/>
            <person name="Nolan M."/>
            <person name="Ohm R."/>
            <person name="Grigoriev I."/>
            <person name="Sun S."/>
            <person name="Heitman J."/>
            <person name="Bruck T."/>
            <person name="Nowrousian M."/>
        </authorList>
    </citation>
    <scope>NUCLEOTIDE SEQUENCE [LARGE SCALE GENOMIC DNA]</scope>
    <source>
        <strain evidence="5 6">IBC0246</strain>
    </source>
</reference>
<sequence>MSYKTGKLYPCNPATARGESTKLSADPKGEKIVYTNGRAVIIRDLNNPSSAHAYTQHTQTATVARFSPSGFYIASGDVAGNVRVWDTTNPAENILKIAARPIAGRINDLAWDSESKRLIVGGEGKDKFGAAFFVDSGSSCGEITGHSKPITSLSIRQQRPFRAVSGSDDNSIVFHTAVPFKYDRIIQTHTRFVRDVGFSPNGDVFASVGSDGKLFLYDGKTGETKTEADAPDASRSLMALSWAPDSSHLVTAGADGVVAIWDASAAQVKQTWSVGSAVEAQQNGVVWANPNTIASVSLSGTLNVFDVREGKTWRKLYGPTKAITSSALAPSGNSQTFYTGSFDGTVKSFALGASLGEREGECSDVEGAGHTALVAAMASDGAGKVWTAGWDDKVSTISGQQFASSSVPTKAQPAGVAATPQAVYIASPAGLEISTGGSASVVGAACTAVAAHGDLVATGSGKKVTISRASGSSLSEVASFEDNKGDVLSLAFSPDGGLLAAGDAAGRIVLIDAKANKVLVTSRWTFHTGRVASLAFSPSGKRLASGGADESIYVWNPEKVLRNVAIKNAHPGGVSGVAWEDETRVVSAGADGCVRNWEVPA</sequence>
<dbReference type="PROSITE" id="PS50294">
    <property type="entry name" value="WD_REPEATS_REGION"/>
    <property type="match status" value="5"/>
</dbReference>
<dbReference type="GO" id="GO:0051015">
    <property type="term" value="F:actin filament binding"/>
    <property type="evidence" value="ECO:0007669"/>
    <property type="project" value="TreeGrafter"/>
</dbReference>
<dbReference type="InterPro" id="IPR015943">
    <property type="entry name" value="WD40/YVTN_repeat-like_dom_sf"/>
</dbReference>
<dbReference type="STRING" id="879819.A0A0J1B2I4"/>
<keyword evidence="1 3" id="KW-0853">WD repeat</keyword>
<feature type="repeat" description="WD" evidence="3">
    <location>
        <begin position="186"/>
        <end position="227"/>
    </location>
</feature>
<protein>
    <submittedName>
        <fullName evidence="5">Putative WD-repeat protein</fullName>
    </submittedName>
</protein>
<dbReference type="RefSeq" id="XP_018278305.1">
    <property type="nucleotide sequence ID" value="XM_018426183.1"/>
</dbReference>
<dbReference type="Gene3D" id="2.130.10.10">
    <property type="entry name" value="YVTN repeat-like/Quinoprotein amine dehydrogenase"/>
    <property type="match status" value="2"/>
</dbReference>
<evidence type="ECO:0000313" key="5">
    <source>
        <dbReference type="EMBL" id="KLT41814.1"/>
    </source>
</evidence>
<feature type="repeat" description="WD" evidence="3">
    <location>
        <begin position="567"/>
        <end position="601"/>
    </location>
</feature>
<dbReference type="FunFam" id="2.130.10.10:FF:000102">
    <property type="entry name" value="Actin-interacting protein 1"/>
    <property type="match status" value="1"/>
</dbReference>
<dbReference type="GeneID" id="28986786"/>
<dbReference type="SUPFAM" id="SSF50978">
    <property type="entry name" value="WD40 repeat-like"/>
    <property type="match status" value="1"/>
</dbReference>
<feature type="repeat" description="WD" evidence="3">
    <location>
        <begin position="54"/>
        <end position="86"/>
    </location>
</feature>
<dbReference type="InterPro" id="IPR024977">
    <property type="entry name" value="Apc4-like_WD40_dom"/>
</dbReference>
<dbReference type="InterPro" id="IPR036322">
    <property type="entry name" value="WD40_repeat_dom_sf"/>
</dbReference>
<keyword evidence="6" id="KW-1185">Reference proteome</keyword>
<organism evidence="5 6">
    <name type="scientific">Cutaneotrichosporon oleaginosum</name>
    <dbReference type="NCBI Taxonomy" id="879819"/>
    <lineage>
        <taxon>Eukaryota</taxon>
        <taxon>Fungi</taxon>
        <taxon>Dikarya</taxon>
        <taxon>Basidiomycota</taxon>
        <taxon>Agaricomycotina</taxon>
        <taxon>Tremellomycetes</taxon>
        <taxon>Trichosporonales</taxon>
        <taxon>Trichosporonaceae</taxon>
        <taxon>Cutaneotrichosporon</taxon>
    </lineage>
</organism>
<accession>A0A0J1B2I4</accession>
<dbReference type="GO" id="GO:0030042">
    <property type="term" value="P:actin filament depolymerization"/>
    <property type="evidence" value="ECO:0007669"/>
    <property type="project" value="TreeGrafter"/>
</dbReference>
<dbReference type="CDD" id="cd00200">
    <property type="entry name" value="WD40"/>
    <property type="match status" value="1"/>
</dbReference>
<gene>
    <name evidence="5" type="ORF">CC85DRAFT_319392</name>
</gene>
<dbReference type="SMART" id="SM00320">
    <property type="entry name" value="WD40"/>
    <property type="match status" value="9"/>
</dbReference>
<name>A0A0J1B2I4_9TREE</name>
<dbReference type="PANTHER" id="PTHR19856:SF0">
    <property type="entry name" value="WD REPEAT-CONTAINING PROTEIN 1"/>
    <property type="match status" value="1"/>
</dbReference>
<dbReference type="PROSITE" id="PS50082">
    <property type="entry name" value="WD_REPEATS_2"/>
    <property type="match status" value="5"/>
</dbReference>
<feature type="repeat" description="WD" evidence="3">
    <location>
        <begin position="230"/>
        <end position="271"/>
    </location>
</feature>
<keyword evidence="2" id="KW-0677">Repeat</keyword>
<evidence type="ECO:0000313" key="6">
    <source>
        <dbReference type="Proteomes" id="UP000053611"/>
    </source>
</evidence>
<dbReference type="InterPro" id="IPR011047">
    <property type="entry name" value="Quinoprotein_ADH-like_sf"/>
</dbReference>
<dbReference type="AlphaFoldDB" id="A0A0J1B2I4"/>
<dbReference type="GO" id="GO:0030864">
    <property type="term" value="C:cortical actin cytoskeleton"/>
    <property type="evidence" value="ECO:0007669"/>
    <property type="project" value="TreeGrafter"/>
</dbReference>
<evidence type="ECO:0000256" key="1">
    <source>
        <dbReference type="ARBA" id="ARBA00022574"/>
    </source>
</evidence>
<dbReference type="Pfam" id="PF00400">
    <property type="entry name" value="WD40"/>
    <property type="match status" value="7"/>
</dbReference>
<evidence type="ECO:0000256" key="3">
    <source>
        <dbReference type="PROSITE-ProRule" id="PRU00221"/>
    </source>
</evidence>
<dbReference type="InterPro" id="IPR001680">
    <property type="entry name" value="WD40_rpt"/>
</dbReference>
<dbReference type="OrthoDB" id="2306at2759"/>
<dbReference type="EMBL" id="KQ087212">
    <property type="protein sequence ID" value="KLT41814.1"/>
    <property type="molecule type" value="Genomic_DNA"/>
</dbReference>
<feature type="domain" description="Anaphase-promoting complex subunit 4-like WD40" evidence="4">
    <location>
        <begin position="454"/>
        <end position="521"/>
    </location>
</feature>
<dbReference type="Pfam" id="PF12894">
    <property type="entry name" value="ANAPC4_WD40"/>
    <property type="match status" value="1"/>
</dbReference>
<proteinExistence type="predicted"/>
<dbReference type="Proteomes" id="UP000053611">
    <property type="component" value="Unassembled WGS sequence"/>
</dbReference>
<evidence type="ECO:0000256" key="2">
    <source>
        <dbReference type="ARBA" id="ARBA00022737"/>
    </source>
</evidence>
<feature type="repeat" description="WD" evidence="3">
    <location>
        <begin position="524"/>
        <end position="556"/>
    </location>
</feature>
<evidence type="ECO:0000259" key="4">
    <source>
        <dbReference type="Pfam" id="PF12894"/>
    </source>
</evidence>
<dbReference type="SUPFAM" id="SSF50998">
    <property type="entry name" value="Quinoprotein alcohol dehydrogenase-like"/>
    <property type="match status" value="1"/>
</dbReference>
<dbReference type="PANTHER" id="PTHR19856">
    <property type="entry name" value="WD-REPEATCONTAINING PROTEIN WDR1"/>
    <property type="match status" value="1"/>
</dbReference>